<evidence type="ECO:0000313" key="3">
    <source>
        <dbReference type="Proteomes" id="UP000325529"/>
    </source>
</evidence>
<dbReference type="RefSeq" id="WP_150493902.1">
    <property type="nucleotide sequence ID" value="NZ_CP023699.1"/>
</dbReference>
<dbReference type="EMBL" id="CP023699">
    <property type="protein sequence ID" value="QEU93669.1"/>
    <property type="molecule type" value="Genomic_DNA"/>
</dbReference>
<keyword evidence="3" id="KW-1185">Reference proteome</keyword>
<keyword evidence="2" id="KW-0808">Transferase</keyword>
<dbReference type="Gene3D" id="3.40.630.30">
    <property type="match status" value="1"/>
</dbReference>
<proteinExistence type="predicted"/>
<evidence type="ECO:0000313" key="2">
    <source>
        <dbReference type="EMBL" id="QEU93669.1"/>
    </source>
</evidence>
<dbReference type="SUPFAM" id="SSF55729">
    <property type="entry name" value="Acyl-CoA N-acyltransferases (Nat)"/>
    <property type="match status" value="1"/>
</dbReference>
<dbReference type="InterPro" id="IPR013653">
    <property type="entry name" value="GCN5-like_dom"/>
</dbReference>
<dbReference type="InterPro" id="IPR016181">
    <property type="entry name" value="Acyl_CoA_acyltransferase"/>
</dbReference>
<organism evidence="2 3">
    <name type="scientific">Streptomyces kanamyceticus</name>
    <dbReference type="NCBI Taxonomy" id="1967"/>
    <lineage>
        <taxon>Bacteria</taxon>
        <taxon>Bacillati</taxon>
        <taxon>Actinomycetota</taxon>
        <taxon>Actinomycetes</taxon>
        <taxon>Kitasatosporales</taxon>
        <taxon>Streptomycetaceae</taxon>
        <taxon>Streptomyces</taxon>
    </lineage>
</organism>
<name>A0A5J6GDN5_STRKN</name>
<dbReference type="GO" id="GO:0016747">
    <property type="term" value="F:acyltransferase activity, transferring groups other than amino-acyl groups"/>
    <property type="evidence" value="ECO:0007669"/>
    <property type="project" value="InterPro"/>
</dbReference>
<dbReference type="InterPro" id="IPR000182">
    <property type="entry name" value="GNAT_dom"/>
</dbReference>
<dbReference type="AlphaFoldDB" id="A0A5J6GDN5"/>
<accession>A0A5J6GDN5</accession>
<sequence length="294" mass="31472">MPSEPHHAWQLTTDLDGFLARAEEFLHSAPAPHTVLLSVTETLRVRGLQVYGEGAPLFGTYADADADADGDVRGAFVWTPPHRLSLSPLAPEAAEDLARQLADVSPDLPGVAADVATGEAFVRAWQKHTGASASAGIHQRLYRLGTLTPPEPAPPGRARVATGADRELLSRWHQEFGEAVGERPAMNPGEWTDSRLTYGGITLWETPDGTPAAMAGVTRRTAGQVRVAPVYTPAALRGRGYGGAATVAVSRAALDAGASDVLLFTDLDNPTSNSLYQRIGYRPVRDYTQYDFAY</sequence>
<gene>
    <name evidence="2" type="ORF">CP970_24620</name>
</gene>
<protein>
    <submittedName>
        <fullName evidence="2">GNAT family N-acetyltransferase</fullName>
    </submittedName>
</protein>
<dbReference type="Pfam" id="PF08445">
    <property type="entry name" value="FR47"/>
    <property type="match status" value="1"/>
</dbReference>
<feature type="domain" description="N-acetyltransferase" evidence="1">
    <location>
        <begin position="156"/>
        <end position="294"/>
    </location>
</feature>
<reference evidence="2 3" key="1">
    <citation type="submission" date="2017-09" db="EMBL/GenBank/DDBJ databases">
        <authorList>
            <person name="Lee N."/>
            <person name="Cho B.-K."/>
        </authorList>
    </citation>
    <scope>NUCLEOTIDE SEQUENCE [LARGE SCALE GENOMIC DNA]</scope>
    <source>
        <strain evidence="2 3">ATCC 12853</strain>
    </source>
</reference>
<dbReference type="KEGG" id="ska:CP970_24620"/>
<evidence type="ECO:0000259" key="1">
    <source>
        <dbReference type="PROSITE" id="PS51186"/>
    </source>
</evidence>
<dbReference type="PROSITE" id="PS51186">
    <property type="entry name" value="GNAT"/>
    <property type="match status" value="1"/>
</dbReference>
<dbReference type="Proteomes" id="UP000325529">
    <property type="component" value="Chromosome"/>
</dbReference>